<name>A0A1L8SZT5_9ENTE</name>
<dbReference type="CDD" id="cd24032">
    <property type="entry name" value="ASKHA_NBD_TsaB"/>
    <property type="match status" value="1"/>
</dbReference>
<dbReference type="Proteomes" id="UP000183700">
    <property type="component" value="Unassembled WGS sequence"/>
</dbReference>
<feature type="domain" description="Gcp-like" evidence="1">
    <location>
        <begin position="46"/>
        <end position="234"/>
    </location>
</feature>
<accession>A0A1L8SZT5</accession>
<dbReference type="InterPro" id="IPR043129">
    <property type="entry name" value="ATPase_NBD"/>
</dbReference>
<sequence length="249" mass="27629">MLKYGYLKCEEMTFMKLLAMDTSNQTLAVAVLEDAKLLAQFQLNRKMNHSLTLMPAIESVMQASGLTPNELDRIVVAQGPGSYTGIRIAVTTAKTLAETLQLELTTVSSLAVLAANSQTDKLIVPLMDARRNNVYGAAYRWEEQRLVNVIADQHIPLADLLKKINEPAIFVGETEKFRAEIAETLATAKISESDRLNLPNGLVLGQLGLLADPIENIHGLVPEYLKRVEAEEKWLETHQPGDENYVEKI</sequence>
<dbReference type="NCBIfam" id="TIGR03725">
    <property type="entry name" value="T6A_YeaZ"/>
    <property type="match status" value="1"/>
</dbReference>
<dbReference type="STRING" id="319970.RV00_GL000473"/>
<dbReference type="PANTHER" id="PTHR11735:SF11">
    <property type="entry name" value="TRNA THREONYLCARBAMOYLADENOSINE BIOSYNTHESIS PROTEIN TSAB"/>
    <property type="match status" value="1"/>
</dbReference>
<dbReference type="SUPFAM" id="SSF53067">
    <property type="entry name" value="Actin-like ATPase domain"/>
    <property type="match status" value="2"/>
</dbReference>
<dbReference type="InterPro" id="IPR000905">
    <property type="entry name" value="Gcp-like_dom"/>
</dbReference>
<dbReference type="GO" id="GO:0005829">
    <property type="term" value="C:cytosol"/>
    <property type="evidence" value="ECO:0007669"/>
    <property type="project" value="TreeGrafter"/>
</dbReference>
<evidence type="ECO:0000313" key="3">
    <source>
        <dbReference type="Proteomes" id="UP000183700"/>
    </source>
</evidence>
<dbReference type="Pfam" id="PF00814">
    <property type="entry name" value="TsaD"/>
    <property type="match status" value="1"/>
</dbReference>
<organism evidence="2 3">
    <name type="scientific">Enterococcus devriesei</name>
    <dbReference type="NCBI Taxonomy" id="319970"/>
    <lineage>
        <taxon>Bacteria</taxon>
        <taxon>Bacillati</taxon>
        <taxon>Bacillota</taxon>
        <taxon>Bacilli</taxon>
        <taxon>Lactobacillales</taxon>
        <taxon>Enterococcaceae</taxon>
        <taxon>Enterococcus</taxon>
    </lineage>
</organism>
<protein>
    <submittedName>
        <fullName evidence="2">Universal bacterial protein YeaZ</fullName>
    </submittedName>
</protein>
<dbReference type="Gene3D" id="3.30.420.40">
    <property type="match status" value="2"/>
</dbReference>
<dbReference type="GO" id="GO:0002949">
    <property type="term" value="P:tRNA threonylcarbamoyladenosine modification"/>
    <property type="evidence" value="ECO:0007669"/>
    <property type="project" value="InterPro"/>
</dbReference>
<reference evidence="2 3" key="1">
    <citation type="submission" date="2014-12" db="EMBL/GenBank/DDBJ databases">
        <title>Draft genome sequences of 29 type strains of Enterococci.</title>
        <authorList>
            <person name="Zhong Z."/>
            <person name="Sun Z."/>
            <person name="Liu W."/>
            <person name="Zhang W."/>
            <person name="Zhang H."/>
        </authorList>
    </citation>
    <scope>NUCLEOTIDE SEQUENCE [LARGE SCALE GENOMIC DNA]</scope>
    <source>
        <strain evidence="2 3">DSM 22802</strain>
    </source>
</reference>
<gene>
    <name evidence="2" type="ORF">RV00_GL000473</name>
</gene>
<evidence type="ECO:0000313" key="2">
    <source>
        <dbReference type="EMBL" id="OJG37516.1"/>
    </source>
</evidence>
<comment type="caution">
    <text evidence="2">The sequence shown here is derived from an EMBL/GenBank/DDBJ whole genome shotgun (WGS) entry which is preliminary data.</text>
</comment>
<dbReference type="InterPro" id="IPR022496">
    <property type="entry name" value="T6A_TsaB"/>
</dbReference>
<proteinExistence type="predicted"/>
<evidence type="ECO:0000259" key="1">
    <source>
        <dbReference type="Pfam" id="PF00814"/>
    </source>
</evidence>
<dbReference type="PANTHER" id="PTHR11735">
    <property type="entry name" value="TRNA N6-ADENOSINE THREONYLCARBAMOYLTRANSFERASE"/>
    <property type="match status" value="1"/>
</dbReference>
<dbReference type="EMBL" id="JXKM01000001">
    <property type="protein sequence ID" value="OJG37516.1"/>
    <property type="molecule type" value="Genomic_DNA"/>
</dbReference>
<keyword evidence="3" id="KW-1185">Reference proteome</keyword>
<dbReference type="AlphaFoldDB" id="A0A1L8SZT5"/>